<keyword evidence="1" id="KW-0812">Transmembrane</keyword>
<dbReference type="EMBL" id="NGJK01000077">
    <property type="protein sequence ID" value="RAP02731.1"/>
    <property type="molecule type" value="Genomic_DNA"/>
</dbReference>
<feature type="transmembrane region" description="Helical" evidence="1">
    <location>
        <begin position="15"/>
        <end position="33"/>
    </location>
</feature>
<dbReference type="InterPro" id="IPR007166">
    <property type="entry name" value="Class3_signal_pept_motif"/>
</dbReference>
<accession>A0A328PXP1</accession>
<evidence type="ECO:0000313" key="3">
    <source>
        <dbReference type="Proteomes" id="UP000248557"/>
    </source>
</evidence>
<organism evidence="2 3">
    <name type="scientific">Methanosphaera stadtmanae</name>
    <dbReference type="NCBI Taxonomy" id="2317"/>
    <lineage>
        <taxon>Archaea</taxon>
        <taxon>Methanobacteriati</taxon>
        <taxon>Methanobacteriota</taxon>
        <taxon>Methanomada group</taxon>
        <taxon>Methanobacteria</taxon>
        <taxon>Methanobacteriales</taxon>
        <taxon>Methanobacteriaceae</taxon>
        <taxon>Methanosphaera</taxon>
    </lineage>
</organism>
<dbReference type="AlphaFoldDB" id="A0A328PXP1"/>
<evidence type="ECO:0000256" key="1">
    <source>
        <dbReference type="SAM" id="Phobius"/>
    </source>
</evidence>
<dbReference type="RefSeq" id="WP_011406731.1">
    <property type="nucleotide sequence ID" value="NZ_CATZNA010000055.1"/>
</dbReference>
<gene>
    <name evidence="2" type="ORF">CA615_05730</name>
</gene>
<proteinExistence type="predicted"/>
<dbReference type="Pfam" id="PF04021">
    <property type="entry name" value="Class_IIIsignal"/>
    <property type="match status" value="1"/>
</dbReference>
<sequence length="66" mass="7657">MNIYEDRLGQASVELILLFAGILIVVILAMNIYQKYLQQFDTEIKNNEINDIKTKLDNLDKKISNL</sequence>
<name>A0A328PXP1_9EURY</name>
<reference evidence="2 3" key="1">
    <citation type="submission" date="2017-05" db="EMBL/GenBank/DDBJ databases">
        <title>Host range expansion of the Methanosphaera genus to humans and monogastric animals involves recent and extensive reduction in genome content.</title>
        <authorList>
            <person name="Hoedt E.C."/>
            <person name="Volmer J.G."/>
            <person name="Parks D.H."/>
            <person name="Rosewarne C.P."/>
            <person name="Denman S.E."/>
            <person name="Mcsweeney C.S."/>
            <person name="O Cuiv P."/>
            <person name="Hugenholtz P."/>
            <person name="Tyson G.W."/>
            <person name="Morrison M."/>
        </authorList>
    </citation>
    <scope>NUCLEOTIDE SEQUENCE [LARGE SCALE GENOMIC DNA]</scope>
    <source>
        <strain evidence="2 3">PA5</strain>
    </source>
</reference>
<keyword evidence="1" id="KW-0472">Membrane</keyword>
<dbReference type="GeneID" id="3855546"/>
<comment type="caution">
    <text evidence="2">The sequence shown here is derived from an EMBL/GenBank/DDBJ whole genome shotgun (WGS) entry which is preliminary data.</text>
</comment>
<dbReference type="Proteomes" id="UP000248557">
    <property type="component" value="Unassembled WGS sequence"/>
</dbReference>
<evidence type="ECO:0000313" key="2">
    <source>
        <dbReference type="EMBL" id="RAP02731.1"/>
    </source>
</evidence>
<keyword evidence="1" id="KW-1133">Transmembrane helix</keyword>
<protein>
    <submittedName>
        <fullName evidence="2">Class III signal peptide</fullName>
    </submittedName>
</protein>